<comment type="caution">
    <text evidence="2">The sequence shown here is derived from an EMBL/GenBank/DDBJ whole genome shotgun (WGS) entry which is preliminary data.</text>
</comment>
<feature type="compositionally biased region" description="Basic residues" evidence="1">
    <location>
        <begin position="7"/>
        <end position="20"/>
    </location>
</feature>
<evidence type="ECO:0000256" key="1">
    <source>
        <dbReference type="SAM" id="MobiDB-lite"/>
    </source>
</evidence>
<evidence type="ECO:0000313" key="3">
    <source>
        <dbReference type="Proteomes" id="UP000291343"/>
    </source>
</evidence>
<sequence>MMIKDVRGRRKRRKRTRTVSRARERESVIAFQSHLLKPGPSRAGKSNFLHMTPPFPQPWYNDPRASRNPPAVPWHLRYFNLLTNGSREETSAPGPLSDPRVIYGWNNFFPGFVCVEIIIDEMCNFFNDFDCDSVTQRDPTSLETNSKFRRHA</sequence>
<reference evidence="2 3" key="1">
    <citation type="journal article" date="2017" name="Gigascience">
        <title>Genome sequence of the small brown planthopper, Laodelphax striatellus.</title>
        <authorList>
            <person name="Zhu J."/>
            <person name="Jiang F."/>
            <person name="Wang X."/>
            <person name="Yang P."/>
            <person name="Bao Y."/>
            <person name="Zhao W."/>
            <person name="Wang W."/>
            <person name="Lu H."/>
            <person name="Wang Q."/>
            <person name="Cui N."/>
            <person name="Li J."/>
            <person name="Chen X."/>
            <person name="Luo L."/>
            <person name="Yu J."/>
            <person name="Kang L."/>
            <person name="Cui F."/>
        </authorList>
    </citation>
    <scope>NUCLEOTIDE SEQUENCE [LARGE SCALE GENOMIC DNA]</scope>
    <source>
        <strain evidence="2">Lst14</strain>
    </source>
</reference>
<name>A0A482XEE0_LAOST</name>
<dbReference type="AlphaFoldDB" id="A0A482XEE0"/>
<accession>A0A482XEE0</accession>
<organism evidence="2 3">
    <name type="scientific">Laodelphax striatellus</name>
    <name type="common">Small brown planthopper</name>
    <name type="synonym">Delphax striatella</name>
    <dbReference type="NCBI Taxonomy" id="195883"/>
    <lineage>
        <taxon>Eukaryota</taxon>
        <taxon>Metazoa</taxon>
        <taxon>Ecdysozoa</taxon>
        <taxon>Arthropoda</taxon>
        <taxon>Hexapoda</taxon>
        <taxon>Insecta</taxon>
        <taxon>Pterygota</taxon>
        <taxon>Neoptera</taxon>
        <taxon>Paraneoptera</taxon>
        <taxon>Hemiptera</taxon>
        <taxon>Auchenorrhyncha</taxon>
        <taxon>Fulgoroidea</taxon>
        <taxon>Delphacidae</taxon>
        <taxon>Criomorphinae</taxon>
        <taxon>Laodelphax</taxon>
    </lineage>
</organism>
<proteinExistence type="predicted"/>
<protein>
    <submittedName>
        <fullName evidence="2">Uncharacterized protein</fullName>
    </submittedName>
</protein>
<dbReference type="Proteomes" id="UP000291343">
    <property type="component" value="Unassembled WGS sequence"/>
</dbReference>
<dbReference type="EMBL" id="QKKF02012197">
    <property type="protein sequence ID" value="RZF43799.1"/>
    <property type="molecule type" value="Genomic_DNA"/>
</dbReference>
<dbReference type="InParanoid" id="A0A482XEE0"/>
<keyword evidence="3" id="KW-1185">Reference proteome</keyword>
<gene>
    <name evidence="2" type="ORF">LSTR_LSTR006340</name>
</gene>
<evidence type="ECO:0000313" key="2">
    <source>
        <dbReference type="EMBL" id="RZF43799.1"/>
    </source>
</evidence>
<feature type="region of interest" description="Disordered" evidence="1">
    <location>
        <begin position="1"/>
        <end position="22"/>
    </location>
</feature>